<evidence type="ECO:0000256" key="1">
    <source>
        <dbReference type="ARBA" id="ARBA00022729"/>
    </source>
</evidence>
<evidence type="ECO:0000259" key="4">
    <source>
        <dbReference type="PROSITE" id="PS50835"/>
    </source>
</evidence>
<reference evidence="5" key="3">
    <citation type="submission" date="2025-09" db="UniProtKB">
        <authorList>
            <consortium name="Ensembl"/>
        </authorList>
    </citation>
    <scope>IDENTIFICATION</scope>
</reference>
<keyword evidence="6" id="KW-1185">Reference proteome</keyword>
<evidence type="ECO:0000256" key="3">
    <source>
        <dbReference type="SAM" id="SignalP"/>
    </source>
</evidence>
<name>A0A3P8TVA1_AMPPE</name>
<organism evidence="5 6">
    <name type="scientific">Amphiprion percula</name>
    <name type="common">Orange clownfish</name>
    <name type="synonym">Lutjanus percula</name>
    <dbReference type="NCBI Taxonomy" id="161767"/>
    <lineage>
        <taxon>Eukaryota</taxon>
        <taxon>Metazoa</taxon>
        <taxon>Chordata</taxon>
        <taxon>Craniata</taxon>
        <taxon>Vertebrata</taxon>
        <taxon>Euteleostomi</taxon>
        <taxon>Actinopterygii</taxon>
        <taxon>Neopterygii</taxon>
        <taxon>Teleostei</taxon>
        <taxon>Neoteleostei</taxon>
        <taxon>Acanthomorphata</taxon>
        <taxon>Ovalentaria</taxon>
        <taxon>Pomacentridae</taxon>
        <taxon>Amphiprion</taxon>
    </lineage>
</organism>
<evidence type="ECO:0000256" key="2">
    <source>
        <dbReference type="ARBA" id="ARBA00023157"/>
    </source>
</evidence>
<feature type="chain" id="PRO_5017922640" description="Ig-like domain-containing protein" evidence="3">
    <location>
        <begin position="20"/>
        <end position="447"/>
    </location>
</feature>
<reference evidence="5 6" key="1">
    <citation type="submission" date="2018-03" db="EMBL/GenBank/DDBJ databases">
        <title>Finding Nemo's genes: A chromosome-scale reference assembly of the genome of the orange clownfish Amphiprion percula.</title>
        <authorList>
            <person name="Lehmann R."/>
        </authorList>
    </citation>
    <scope>NUCLEOTIDE SEQUENCE</scope>
</reference>
<dbReference type="PANTHER" id="PTHR11481">
    <property type="entry name" value="IMMUNOGLOBULIN FC RECEPTOR"/>
    <property type="match status" value="1"/>
</dbReference>
<dbReference type="SUPFAM" id="SSF48726">
    <property type="entry name" value="Immunoglobulin"/>
    <property type="match status" value="3"/>
</dbReference>
<evidence type="ECO:0000313" key="5">
    <source>
        <dbReference type="Ensembl" id="ENSAPEP00000028576.1"/>
    </source>
</evidence>
<proteinExistence type="predicted"/>
<dbReference type="GO" id="GO:0007166">
    <property type="term" value="P:cell surface receptor signaling pathway"/>
    <property type="evidence" value="ECO:0007669"/>
    <property type="project" value="TreeGrafter"/>
</dbReference>
<dbReference type="InterPro" id="IPR036179">
    <property type="entry name" value="Ig-like_dom_sf"/>
</dbReference>
<dbReference type="Ensembl" id="ENSAPET00000029331.1">
    <property type="protein sequence ID" value="ENSAPEP00000028576.1"/>
    <property type="gene ID" value="ENSAPEG00000020300.1"/>
</dbReference>
<dbReference type="OMA" id="SSTCHMN"/>
<dbReference type="InterPro" id="IPR050488">
    <property type="entry name" value="Ig_Fc_receptor"/>
</dbReference>
<dbReference type="GO" id="GO:0009897">
    <property type="term" value="C:external side of plasma membrane"/>
    <property type="evidence" value="ECO:0007669"/>
    <property type="project" value="TreeGrafter"/>
</dbReference>
<dbReference type="SMART" id="SM00409">
    <property type="entry name" value="IG"/>
    <property type="match status" value="4"/>
</dbReference>
<dbReference type="PANTHER" id="PTHR11481:SF64">
    <property type="entry name" value="FC RECEPTOR-LIKE PROTEIN 4"/>
    <property type="match status" value="1"/>
</dbReference>
<dbReference type="Pfam" id="PF13927">
    <property type="entry name" value="Ig_3"/>
    <property type="match status" value="1"/>
</dbReference>
<feature type="domain" description="Ig-like" evidence="4">
    <location>
        <begin position="283"/>
        <end position="356"/>
    </location>
</feature>
<dbReference type="GeneTree" id="ENSGT00940000163711"/>
<keyword evidence="1 3" id="KW-0732">Signal</keyword>
<accession>A0A3P8TVA1</accession>
<feature type="signal peptide" evidence="3">
    <location>
        <begin position="1"/>
        <end position="19"/>
    </location>
</feature>
<dbReference type="STRING" id="161767.ENSAPEP00000028576"/>
<dbReference type="Gene3D" id="2.60.40.10">
    <property type="entry name" value="Immunoglobulins"/>
    <property type="match status" value="4"/>
</dbReference>
<protein>
    <recommendedName>
        <fullName evidence="4">Ig-like domain-containing protein</fullName>
    </recommendedName>
</protein>
<dbReference type="PROSITE" id="PS50835">
    <property type="entry name" value="IG_LIKE"/>
    <property type="match status" value="2"/>
</dbReference>
<dbReference type="Proteomes" id="UP000265080">
    <property type="component" value="Chromosome 23"/>
</dbReference>
<dbReference type="InterPro" id="IPR013783">
    <property type="entry name" value="Ig-like_fold"/>
</dbReference>
<dbReference type="GO" id="GO:0006955">
    <property type="term" value="P:immune response"/>
    <property type="evidence" value="ECO:0007669"/>
    <property type="project" value="TreeGrafter"/>
</dbReference>
<evidence type="ECO:0000313" key="6">
    <source>
        <dbReference type="Proteomes" id="UP000265080"/>
    </source>
</evidence>
<feature type="domain" description="Ig-like" evidence="4">
    <location>
        <begin position="109"/>
        <end position="198"/>
    </location>
</feature>
<dbReference type="GO" id="GO:0004888">
    <property type="term" value="F:transmembrane signaling receptor activity"/>
    <property type="evidence" value="ECO:0007669"/>
    <property type="project" value="TreeGrafter"/>
</dbReference>
<reference evidence="5" key="2">
    <citation type="submission" date="2025-08" db="UniProtKB">
        <authorList>
            <consortium name="Ensembl"/>
        </authorList>
    </citation>
    <scope>IDENTIFICATION</scope>
</reference>
<keyword evidence="2" id="KW-1015">Disulfide bond</keyword>
<dbReference type="InterPro" id="IPR007110">
    <property type="entry name" value="Ig-like_dom"/>
</dbReference>
<dbReference type="InterPro" id="IPR003598">
    <property type="entry name" value="Ig_sub2"/>
</dbReference>
<sequence>MMILFLLLLMRCCRTSSDASMVVEPSRSQFFEYEKFSLSCEQFGPRDWKVRRYTTSGLDLSQCGGVWGSQKSSTCHMNTVKASNTGVYWCESKNGDSSDGVNITITEKPVILQSPALPVKEGGNVTLGCRTKGTSSVEAQFYKDGALIGSGPAGHMTIHHVSKEFEGAYKCSIQGHGESPLSWLLVEDGSGSASLTVSPQSSQMFEYQYLDLNCGPNSSFHGWTVHRSTELVSTISSCGRPWGSVTASGCILKTAKQTDSGYYWCESLTKRRSNSVNLTVHDKEVILVIPVLPVMKGDNVTLSCHSRSSTSLPSDFYKDEVLIRINYSGSMTIFHVSKSDEGIYRCEISGHGESLSSWLFVRGSDEGGPQEVLSVVTVIRCLVVGCPYVISTVLMASLYRQQPTESEPIRRRNLPVSMAMSSRGQEDEELNEQYDDVMAAVTTEHHF</sequence>
<dbReference type="AlphaFoldDB" id="A0A3P8TVA1"/>
<dbReference type="SMART" id="SM00408">
    <property type="entry name" value="IGc2"/>
    <property type="match status" value="2"/>
</dbReference>
<dbReference type="InterPro" id="IPR003599">
    <property type="entry name" value="Ig_sub"/>
</dbReference>